<gene>
    <name evidence="8" type="ORF">V7S43_015643</name>
</gene>
<evidence type="ECO:0000256" key="4">
    <source>
        <dbReference type="ARBA" id="ARBA00022525"/>
    </source>
</evidence>
<evidence type="ECO:0000256" key="2">
    <source>
        <dbReference type="ARBA" id="ARBA00004613"/>
    </source>
</evidence>
<keyword evidence="9" id="KW-1185">Reference proteome</keyword>
<evidence type="ECO:0000313" key="8">
    <source>
        <dbReference type="EMBL" id="KAL3659372.1"/>
    </source>
</evidence>
<evidence type="ECO:0000259" key="7">
    <source>
        <dbReference type="Pfam" id="PF22748"/>
    </source>
</evidence>
<comment type="subcellular location">
    <subcellularLocation>
        <location evidence="1">Host cell</location>
    </subcellularLocation>
    <subcellularLocation>
        <location evidence="2">Secreted</location>
    </subcellularLocation>
</comment>
<proteinExistence type="inferred from homology"/>
<protein>
    <recommendedName>
        <fullName evidence="7">RxLR effector PexRD54 WY domain-containing protein</fullName>
    </recommendedName>
</protein>
<feature type="domain" description="RxLR effector PexRD54 WY" evidence="7">
    <location>
        <begin position="79"/>
        <end position="115"/>
    </location>
</feature>
<evidence type="ECO:0000256" key="5">
    <source>
        <dbReference type="ARBA" id="ARBA00022729"/>
    </source>
</evidence>
<dbReference type="Pfam" id="PF22748">
    <property type="entry name" value="PexRD54_WY"/>
    <property type="match status" value="2"/>
</dbReference>
<comment type="caution">
    <text evidence="8">The sequence shown here is derived from an EMBL/GenBank/DDBJ whole genome shotgun (WGS) entry which is preliminary data.</text>
</comment>
<sequence length="388" mass="43388">MRLYYVAVLGAIASAANVNAVSLADQPQAAIVGTLPIDATTNRLLRTHYTDEERAFGLNLLPGGKKISSIITDKKLSKYLKSNQEIDDVFTKLKLNTAGEKLFENPKFLAWAQYVDDFNQKHQAQNSMLPTLVRQYGGDDLSIMLEKAKQADKTYGVALRLQGEQMKLWRREGLTTDKLFSIYKLDDGAKNLLENPGLKIWTRYADEFNPGEATTLFKKLQKTYSDEALSQILIKGKTVSSTEKLASDLQNQQLRHWLDTLQPPENVFKFLALDKGAENVLASPQLQKWLRYADNFNTENPFTTRATLIDMLTKHYSNSALATMLKSSTATSTYSKRMAAVVEGDLLSKWAKAGKPVGYVTKMLGTTPAQTNKLEAAYLLKLRAVRSS</sequence>
<feature type="domain" description="RxLR effector PexRD54 WY" evidence="7">
    <location>
        <begin position="253"/>
        <end position="292"/>
    </location>
</feature>
<comment type="similarity">
    <text evidence="3">Belongs to the RxLR effector family.</text>
</comment>
<accession>A0ABD3EXU3</accession>
<evidence type="ECO:0000256" key="6">
    <source>
        <dbReference type="ARBA" id="ARBA00023026"/>
    </source>
</evidence>
<dbReference type="Proteomes" id="UP001632037">
    <property type="component" value="Unassembled WGS sequence"/>
</dbReference>
<dbReference type="EMBL" id="JBIMZQ010000047">
    <property type="protein sequence ID" value="KAL3659372.1"/>
    <property type="molecule type" value="Genomic_DNA"/>
</dbReference>
<keyword evidence="6" id="KW-0843">Virulence</keyword>
<organism evidence="8 9">
    <name type="scientific">Phytophthora oleae</name>
    <dbReference type="NCBI Taxonomy" id="2107226"/>
    <lineage>
        <taxon>Eukaryota</taxon>
        <taxon>Sar</taxon>
        <taxon>Stramenopiles</taxon>
        <taxon>Oomycota</taxon>
        <taxon>Peronosporomycetes</taxon>
        <taxon>Peronosporales</taxon>
        <taxon>Peronosporaceae</taxon>
        <taxon>Phytophthora</taxon>
    </lineage>
</organism>
<dbReference type="GO" id="GO:0043657">
    <property type="term" value="C:host cell"/>
    <property type="evidence" value="ECO:0007669"/>
    <property type="project" value="UniProtKB-SubCell"/>
</dbReference>
<name>A0ABD3EXU3_9STRA</name>
<dbReference type="InterPro" id="IPR054463">
    <property type="entry name" value="PexRD54_WY"/>
</dbReference>
<dbReference type="GO" id="GO:0005576">
    <property type="term" value="C:extracellular region"/>
    <property type="evidence" value="ECO:0007669"/>
    <property type="project" value="UniProtKB-SubCell"/>
</dbReference>
<evidence type="ECO:0000256" key="1">
    <source>
        <dbReference type="ARBA" id="ARBA00004340"/>
    </source>
</evidence>
<keyword evidence="4" id="KW-0964">Secreted</keyword>
<keyword evidence="5" id="KW-0732">Signal</keyword>
<evidence type="ECO:0000313" key="9">
    <source>
        <dbReference type="Proteomes" id="UP001632037"/>
    </source>
</evidence>
<dbReference type="AlphaFoldDB" id="A0ABD3EXU3"/>
<evidence type="ECO:0000256" key="3">
    <source>
        <dbReference type="ARBA" id="ARBA00010400"/>
    </source>
</evidence>
<reference evidence="8 9" key="1">
    <citation type="submission" date="2024-09" db="EMBL/GenBank/DDBJ databases">
        <title>Genome sequencing and assembly of Phytophthora oleae, isolate VK10A, causative agent of rot of olive drupes.</title>
        <authorList>
            <person name="Conti Taguali S."/>
            <person name="Riolo M."/>
            <person name="La Spada F."/>
            <person name="Cacciola S.O."/>
            <person name="Dionisio G."/>
        </authorList>
    </citation>
    <scope>NUCLEOTIDE SEQUENCE [LARGE SCALE GENOMIC DNA]</scope>
    <source>
        <strain evidence="8 9">VK10A</strain>
    </source>
</reference>